<dbReference type="Pfam" id="PF01301">
    <property type="entry name" value="Glyco_hydro_35"/>
    <property type="match status" value="1"/>
</dbReference>
<evidence type="ECO:0000256" key="6">
    <source>
        <dbReference type="ARBA" id="ARBA00022729"/>
    </source>
</evidence>
<keyword evidence="9" id="KW-0325">Glycoprotein</keyword>
<keyword evidence="7 16" id="KW-0378">Hydrolase</keyword>
<dbReference type="HOGENOM" id="CLU_005732_2_0_1"/>
<dbReference type="Gene3D" id="2.102.20.10">
    <property type="entry name" value="Beta-galactosidase, domain 2"/>
    <property type="match status" value="1"/>
</dbReference>
<dbReference type="InterPro" id="IPR008979">
    <property type="entry name" value="Galactose-bd-like_sf"/>
</dbReference>
<accession>A0A0C3I3J1</accession>
<dbReference type="AlphaFoldDB" id="A0A0C3I3J1"/>
<evidence type="ECO:0000313" key="16">
    <source>
        <dbReference type="EMBL" id="KIN08957.1"/>
    </source>
</evidence>
<dbReference type="Pfam" id="PF10435">
    <property type="entry name" value="BetaGal_dom2"/>
    <property type="match status" value="1"/>
</dbReference>
<dbReference type="PANTHER" id="PTHR23421">
    <property type="entry name" value="BETA-GALACTOSIDASE RELATED"/>
    <property type="match status" value="1"/>
</dbReference>
<dbReference type="FunFam" id="2.60.390.10:FF:000001">
    <property type="entry name" value="Beta-galactosidase A"/>
    <property type="match status" value="1"/>
</dbReference>
<dbReference type="SUPFAM" id="SSF117100">
    <property type="entry name" value="Beta-galactosidase LacA, domain 3"/>
    <property type="match status" value="1"/>
</dbReference>
<evidence type="ECO:0000256" key="9">
    <source>
        <dbReference type="ARBA" id="ARBA00023180"/>
    </source>
</evidence>
<dbReference type="GO" id="GO:0005576">
    <property type="term" value="C:extracellular region"/>
    <property type="evidence" value="ECO:0007669"/>
    <property type="project" value="UniProtKB-SubCell"/>
</dbReference>
<gene>
    <name evidence="16" type="ORF">OIDMADRAFT_153575</name>
</gene>
<evidence type="ECO:0000256" key="4">
    <source>
        <dbReference type="ARBA" id="ARBA00012756"/>
    </source>
</evidence>
<dbReference type="InterPro" id="IPR036833">
    <property type="entry name" value="BetaGal_dom3_sf"/>
</dbReference>
<keyword evidence="8" id="KW-1015">Disulfide bond</keyword>
<dbReference type="Pfam" id="PF13363">
    <property type="entry name" value="BetaGal_dom3"/>
    <property type="match status" value="1"/>
</dbReference>
<keyword evidence="17" id="KW-1185">Reference proteome</keyword>
<keyword evidence="12" id="KW-0624">Polysaccharide degradation</keyword>
<dbReference type="SMART" id="SM01029">
    <property type="entry name" value="BetaGal_dom2"/>
    <property type="match status" value="1"/>
</dbReference>
<dbReference type="InterPro" id="IPR017853">
    <property type="entry name" value="GH"/>
</dbReference>
<evidence type="ECO:0000256" key="8">
    <source>
        <dbReference type="ARBA" id="ARBA00023157"/>
    </source>
</evidence>
<feature type="chain" id="PRO_5002165700" description="beta-galactosidase" evidence="14">
    <location>
        <begin position="19"/>
        <end position="1009"/>
    </location>
</feature>
<dbReference type="InterPro" id="IPR025972">
    <property type="entry name" value="BetaGal_dom3"/>
</dbReference>
<keyword evidence="10" id="KW-0119">Carbohydrate metabolism</keyword>
<dbReference type="Proteomes" id="UP000054321">
    <property type="component" value="Unassembled WGS sequence"/>
</dbReference>
<dbReference type="InterPro" id="IPR031330">
    <property type="entry name" value="Gly_Hdrlase_35_cat"/>
</dbReference>
<evidence type="ECO:0000256" key="5">
    <source>
        <dbReference type="ARBA" id="ARBA00022525"/>
    </source>
</evidence>
<dbReference type="InterPro" id="IPR025300">
    <property type="entry name" value="BetaGal_jelly_roll_dom"/>
</dbReference>
<dbReference type="FunFam" id="2.60.120.260:FF:000065">
    <property type="entry name" value="Beta-galactosidase A"/>
    <property type="match status" value="1"/>
</dbReference>
<evidence type="ECO:0000256" key="12">
    <source>
        <dbReference type="ARBA" id="ARBA00023326"/>
    </source>
</evidence>
<dbReference type="FunFam" id="2.102.20.10:FF:000001">
    <property type="entry name" value="Beta-galactosidase A"/>
    <property type="match status" value="1"/>
</dbReference>
<dbReference type="SUPFAM" id="SSF51445">
    <property type="entry name" value="(Trans)glycosidases"/>
    <property type="match status" value="1"/>
</dbReference>
<feature type="domain" description="Beta-galactosidase" evidence="15">
    <location>
        <begin position="392"/>
        <end position="574"/>
    </location>
</feature>
<dbReference type="InterPro" id="IPR018954">
    <property type="entry name" value="Betagal_dom2"/>
</dbReference>
<dbReference type="SUPFAM" id="SSF49785">
    <property type="entry name" value="Galactose-binding domain-like"/>
    <property type="match status" value="2"/>
</dbReference>
<keyword evidence="5" id="KW-0964">Secreted</keyword>
<dbReference type="EMBL" id="KN832870">
    <property type="protein sequence ID" value="KIN08957.1"/>
    <property type="molecule type" value="Genomic_DNA"/>
</dbReference>
<sequence>MRLLSVLATVSLVAHATAITSNRYRIIEHPDPIKREELQDVITWDEKSLYIHGERIMIFSGEFHPFRLPVPSLWLDIFQKVKALGMNTVSFYIDWAVLEGKPGEYSADGIFALDPFFNAAKQAGIYLIARHGPYINAEASGGGFPGWLQRLNATLRTKEPGYLVATNNYVSNVAKTIAGAQITNDGPVILYQPENEYTWSANGQTVPDGEYMQYIIDQARNAGIVVPMISNDAAPNGDDAPGSGTGAVDIYGHDAYFFGPTDCETPSIWPSNEFPTNYRALHDQQSPSTPYSLMEFQGGCWLPWGGTTYDNCASLMNSDYERVYYKNDFSFGVAILNIYMVTGGTNWGNLGYPQGYTSYDYAAAIKEDRTVTREKFSELKVIANFMKVSPSYLDAVPGYATSGIYTDTTELTVTPLTGNITLSSFYIVRHVDTTYTGLTTYRLKISTSTGNITVSQLGGTLSLNGRDSKVHVADYNISSANIVYSTAEIFTWKNFENNTVLVVYGGSGEHHEIEIQVPGNVATATVVEGPTSSVRMQTTSSSILLNWSVSSERLIVRVGSVDVYLLARNTVYNYWVPELLSSSDGPGFSSWKNTQNSIIVHGGYLVRTSYLQGNQLHITADLNATTALEVIGVPKAANSLYVNGREVSYEVDLNGILSTTVKYQEPQLNLPDLEKVGWKYIDSLPEIQDNYDDSAWPLANLTQTANNQNPLNTPTSLYGTDYGFNTGYLIYRGRFTANGNESTLMLHTQGGSAFGTSVWLNTSSIGAWTGSPTDADNTGSYTLPQLDAGKPYVLTVIVDQNGFEENGAVGSDSMKAPRGILDYELDGHNATDIAWKLTGNFGGEDYADRVRGPLNEGGLYAERQGWHQPSPPCGNWEDRSVTQGVMGAGVGFFTASFALDIPSGYDVPLAFSFANTTMPATAYRAQLYVNGYQFGKYINIMGPQVEFPVPEGILNYRGENWISVTLWSQEEGGAKVDGIKITAGTAVMTSYQDVELVDMPAWEQREGAY</sequence>
<reference evidence="16 17" key="1">
    <citation type="submission" date="2014-04" db="EMBL/GenBank/DDBJ databases">
        <authorList>
            <consortium name="DOE Joint Genome Institute"/>
            <person name="Kuo A."/>
            <person name="Martino E."/>
            <person name="Perotto S."/>
            <person name="Kohler A."/>
            <person name="Nagy L.G."/>
            <person name="Floudas D."/>
            <person name="Copeland A."/>
            <person name="Barry K.W."/>
            <person name="Cichocki N."/>
            <person name="Veneault-Fourrey C."/>
            <person name="LaButti K."/>
            <person name="Lindquist E.A."/>
            <person name="Lipzen A."/>
            <person name="Lundell T."/>
            <person name="Morin E."/>
            <person name="Murat C."/>
            <person name="Sun H."/>
            <person name="Tunlid A."/>
            <person name="Henrissat B."/>
            <person name="Grigoriev I.V."/>
            <person name="Hibbett D.S."/>
            <person name="Martin F."/>
            <person name="Nordberg H.P."/>
            <person name="Cantor M.N."/>
            <person name="Hua S.X."/>
        </authorList>
    </citation>
    <scope>NUCLEOTIDE SEQUENCE [LARGE SCALE GENOMIC DNA]</scope>
    <source>
        <strain evidence="16 17">Zn</strain>
    </source>
</reference>
<evidence type="ECO:0000256" key="13">
    <source>
        <dbReference type="RuleBase" id="RU003679"/>
    </source>
</evidence>
<dbReference type="InParanoid" id="A0A0C3I3J1"/>
<dbReference type="GO" id="GO:0000272">
    <property type="term" value="P:polysaccharide catabolic process"/>
    <property type="evidence" value="ECO:0007669"/>
    <property type="project" value="UniProtKB-KW"/>
</dbReference>
<dbReference type="Gene3D" id="3.20.20.80">
    <property type="entry name" value="Glycosidases"/>
    <property type="match status" value="1"/>
</dbReference>
<keyword evidence="6 14" id="KW-0732">Signal</keyword>
<evidence type="ECO:0000256" key="2">
    <source>
        <dbReference type="ARBA" id="ARBA00004613"/>
    </source>
</evidence>
<organism evidence="16 17">
    <name type="scientific">Oidiodendron maius (strain Zn)</name>
    <dbReference type="NCBI Taxonomy" id="913774"/>
    <lineage>
        <taxon>Eukaryota</taxon>
        <taxon>Fungi</taxon>
        <taxon>Dikarya</taxon>
        <taxon>Ascomycota</taxon>
        <taxon>Pezizomycotina</taxon>
        <taxon>Leotiomycetes</taxon>
        <taxon>Leotiomycetes incertae sedis</taxon>
        <taxon>Myxotrichaceae</taxon>
        <taxon>Oidiodendron</taxon>
    </lineage>
</organism>
<dbReference type="OrthoDB" id="1657402at2759"/>
<dbReference type="Gene3D" id="2.60.390.10">
    <property type="entry name" value="Beta-galactosidase, domain 3"/>
    <property type="match status" value="1"/>
</dbReference>
<dbReference type="STRING" id="913774.A0A0C3I3J1"/>
<evidence type="ECO:0000256" key="10">
    <source>
        <dbReference type="ARBA" id="ARBA00023277"/>
    </source>
</evidence>
<dbReference type="GO" id="GO:0004565">
    <property type="term" value="F:beta-galactosidase activity"/>
    <property type="evidence" value="ECO:0007669"/>
    <property type="project" value="UniProtKB-EC"/>
</dbReference>
<name>A0A0C3I3J1_OIDMZ</name>
<evidence type="ECO:0000256" key="14">
    <source>
        <dbReference type="SAM" id="SignalP"/>
    </source>
</evidence>
<keyword evidence="11" id="KW-0326">Glycosidase</keyword>
<dbReference type="InterPro" id="IPR037110">
    <property type="entry name" value="Betagal_dom2_sf"/>
</dbReference>
<comment type="similarity">
    <text evidence="3 13">Belongs to the glycosyl hydrolase 35 family.</text>
</comment>
<dbReference type="Pfam" id="PF13364">
    <property type="entry name" value="BetaGal_ABD2"/>
    <property type="match status" value="2"/>
</dbReference>
<evidence type="ECO:0000256" key="7">
    <source>
        <dbReference type="ARBA" id="ARBA00022801"/>
    </source>
</evidence>
<comment type="catalytic activity">
    <reaction evidence="1">
        <text>Hydrolysis of terminal non-reducing beta-D-galactose residues in beta-D-galactosides.</text>
        <dbReference type="EC" id="3.2.1.23"/>
    </reaction>
</comment>
<dbReference type="FunFam" id="3.20.20.80:FF:000040">
    <property type="entry name" value="Beta-galactosidase A"/>
    <property type="match status" value="1"/>
</dbReference>
<dbReference type="Gene3D" id="2.60.120.260">
    <property type="entry name" value="Galactose-binding domain-like"/>
    <property type="match status" value="2"/>
</dbReference>
<dbReference type="PRINTS" id="PR00742">
    <property type="entry name" value="GLHYDRLASE35"/>
</dbReference>
<dbReference type="SUPFAM" id="SSF51011">
    <property type="entry name" value="Glycosyl hydrolase domain"/>
    <property type="match status" value="1"/>
</dbReference>
<evidence type="ECO:0000256" key="1">
    <source>
        <dbReference type="ARBA" id="ARBA00001412"/>
    </source>
</evidence>
<dbReference type="EC" id="3.2.1.23" evidence="4"/>
<dbReference type="FunFam" id="2.60.120.260:FF:000088">
    <property type="entry name" value="Beta-galactosidase A"/>
    <property type="match status" value="1"/>
</dbReference>
<evidence type="ECO:0000256" key="11">
    <source>
        <dbReference type="ARBA" id="ARBA00023295"/>
    </source>
</evidence>
<comment type="subcellular location">
    <subcellularLocation>
        <location evidence="2">Secreted</location>
    </subcellularLocation>
</comment>
<evidence type="ECO:0000256" key="3">
    <source>
        <dbReference type="ARBA" id="ARBA00009809"/>
    </source>
</evidence>
<protein>
    <recommendedName>
        <fullName evidence="4">beta-galactosidase</fullName>
        <ecNumber evidence="4">3.2.1.23</ecNumber>
    </recommendedName>
</protein>
<feature type="signal peptide" evidence="14">
    <location>
        <begin position="1"/>
        <end position="18"/>
    </location>
</feature>
<dbReference type="InterPro" id="IPR001944">
    <property type="entry name" value="Glycoside_Hdrlase_35"/>
</dbReference>
<evidence type="ECO:0000259" key="15">
    <source>
        <dbReference type="SMART" id="SM01029"/>
    </source>
</evidence>
<evidence type="ECO:0000313" key="17">
    <source>
        <dbReference type="Proteomes" id="UP000054321"/>
    </source>
</evidence>
<reference evidence="17" key="2">
    <citation type="submission" date="2015-01" db="EMBL/GenBank/DDBJ databases">
        <title>Evolutionary Origins and Diversification of the Mycorrhizal Mutualists.</title>
        <authorList>
            <consortium name="DOE Joint Genome Institute"/>
            <consortium name="Mycorrhizal Genomics Consortium"/>
            <person name="Kohler A."/>
            <person name="Kuo A."/>
            <person name="Nagy L.G."/>
            <person name="Floudas D."/>
            <person name="Copeland A."/>
            <person name="Barry K.W."/>
            <person name="Cichocki N."/>
            <person name="Veneault-Fourrey C."/>
            <person name="LaButti K."/>
            <person name="Lindquist E.A."/>
            <person name="Lipzen A."/>
            <person name="Lundell T."/>
            <person name="Morin E."/>
            <person name="Murat C."/>
            <person name="Riley R."/>
            <person name="Ohm R."/>
            <person name="Sun H."/>
            <person name="Tunlid A."/>
            <person name="Henrissat B."/>
            <person name="Grigoriev I.V."/>
            <person name="Hibbett D.S."/>
            <person name="Martin F."/>
        </authorList>
    </citation>
    <scope>NUCLEOTIDE SEQUENCE [LARGE SCALE GENOMIC DNA]</scope>
    <source>
        <strain evidence="17">Zn</strain>
    </source>
</reference>
<proteinExistence type="inferred from homology"/>